<evidence type="ECO:0000256" key="5">
    <source>
        <dbReference type="ARBA" id="ARBA00022692"/>
    </source>
</evidence>
<keyword evidence="10" id="KW-1208">Phospholipid metabolism</keyword>
<evidence type="ECO:0000256" key="6">
    <source>
        <dbReference type="ARBA" id="ARBA00022989"/>
    </source>
</evidence>
<dbReference type="PANTHER" id="PTHR14269:SF62">
    <property type="entry name" value="CDP-DIACYLGLYCEROL--GLYCEROL-3-PHOSPHATE 3-PHOSPHATIDYLTRANSFERASE 1, CHLOROPLASTIC"/>
    <property type="match status" value="1"/>
</dbReference>
<evidence type="ECO:0000256" key="2">
    <source>
        <dbReference type="ARBA" id="ARBA00010441"/>
    </source>
</evidence>
<dbReference type="PROSITE" id="PS00379">
    <property type="entry name" value="CDP_ALCOHOL_P_TRANSF"/>
    <property type="match status" value="1"/>
</dbReference>
<feature type="transmembrane region" description="Helical" evidence="11">
    <location>
        <begin position="161"/>
        <end position="182"/>
    </location>
</feature>
<evidence type="ECO:0000256" key="8">
    <source>
        <dbReference type="ARBA" id="ARBA00023136"/>
    </source>
</evidence>
<comment type="subcellular location">
    <subcellularLocation>
        <location evidence="1">Membrane</location>
        <topology evidence="1">Multi-pass membrane protein</topology>
    </subcellularLocation>
</comment>
<dbReference type="AlphaFoldDB" id="A0A645GM00"/>
<evidence type="ECO:0000256" key="3">
    <source>
        <dbReference type="ARBA" id="ARBA00022516"/>
    </source>
</evidence>
<dbReference type="NCBIfam" id="TIGR00560">
    <property type="entry name" value="pgsA"/>
    <property type="match status" value="1"/>
</dbReference>
<dbReference type="Gene3D" id="1.20.120.1760">
    <property type="match status" value="1"/>
</dbReference>
<evidence type="ECO:0000256" key="11">
    <source>
        <dbReference type="SAM" id="Phobius"/>
    </source>
</evidence>
<evidence type="ECO:0000313" key="12">
    <source>
        <dbReference type="EMBL" id="MPN27917.1"/>
    </source>
</evidence>
<evidence type="ECO:0000256" key="10">
    <source>
        <dbReference type="ARBA" id="ARBA00023264"/>
    </source>
</evidence>
<dbReference type="InterPro" id="IPR050324">
    <property type="entry name" value="CDP-alcohol_PTase-I"/>
</dbReference>
<gene>
    <name evidence="12" type="primary">pgsA_42</name>
    <name evidence="12" type="ORF">SDC9_175351</name>
</gene>
<dbReference type="GO" id="GO:0016020">
    <property type="term" value="C:membrane"/>
    <property type="evidence" value="ECO:0007669"/>
    <property type="project" value="UniProtKB-SubCell"/>
</dbReference>
<name>A0A645GM00_9ZZZZ</name>
<keyword evidence="4 12" id="KW-0808">Transferase</keyword>
<comment type="similarity">
    <text evidence="2">Belongs to the CDP-alcohol phosphatidyltransferase class-I family.</text>
</comment>
<dbReference type="InterPro" id="IPR000462">
    <property type="entry name" value="CDP-OH_P_trans"/>
</dbReference>
<keyword evidence="8 11" id="KW-0472">Membrane</keyword>
<reference evidence="12" key="1">
    <citation type="submission" date="2019-08" db="EMBL/GenBank/DDBJ databases">
        <authorList>
            <person name="Kucharzyk K."/>
            <person name="Murdoch R.W."/>
            <person name="Higgins S."/>
            <person name="Loffler F."/>
        </authorList>
    </citation>
    <scope>NUCLEOTIDE SEQUENCE</scope>
</reference>
<sequence>MNLANKLTLFRIVLIPVFILFMSFEFIPHWAMLSLIVFAVASITDHLDGRIARKHNLITNFGIFMDPFADKLLVTSAIIMLVARELVPAWIAIVIIAREFAVSGLRTIAANEGNVISASNLGKLKTTLQMVAVIMMLLKLIIHTDAWFLPVKNWLEANAQILWLLPDVVMYAAAFMTIYSGVDYFMKGWSSIDPSK</sequence>
<dbReference type="Pfam" id="PF01066">
    <property type="entry name" value="CDP-OH_P_transf"/>
    <property type="match status" value="1"/>
</dbReference>
<keyword evidence="6 11" id="KW-1133">Transmembrane helix</keyword>
<dbReference type="InterPro" id="IPR048254">
    <property type="entry name" value="CDP_ALCOHOL_P_TRANSF_CS"/>
</dbReference>
<evidence type="ECO:0000256" key="4">
    <source>
        <dbReference type="ARBA" id="ARBA00022679"/>
    </source>
</evidence>
<keyword evidence="3" id="KW-0444">Lipid biosynthesis</keyword>
<organism evidence="12">
    <name type="scientific">bioreactor metagenome</name>
    <dbReference type="NCBI Taxonomy" id="1076179"/>
    <lineage>
        <taxon>unclassified sequences</taxon>
        <taxon>metagenomes</taxon>
        <taxon>ecological metagenomes</taxon>
    </lineage>
</organism>
<dbReference type="InterPro" id="IPR043130">
    <property type="entry name" value="CDP-OH_PTrfase_TM_dom"/>
</dbReference>
<feature type="transmembrane region" description="Helical" evidence="11">
    <location>
        <begin position="7"/>
        <end position="24"/>
    </location>
</feature>
<feature type="transmembrane region" description="Helical" evidence="11">
    <location>
        <begin position="130"/>
        <end position="149"/>
    </location>
</feature>
<protein>
    <submittedName>
        <fullName evidence="12">CDP-diacylglycerol--glycerol-3-phosphate 3-phosphatidyltransferase</fullName>
        <ecNumber evidence="12">2.7.8.5</ecNumber>
    </submittedName>
</protein>
<proteinExistence type="inferred from homology"/>
<keyword evidence="5 11" id="KW-0812">Transmembrane</keyword>
<accession>A0A645GM00</accession>
<evidence type="ECO:0000256" key="9">
    <source>
        <dbReference type="ARBA" id="ARBA00023209"/>
    </source>
</evidence>
<dbReference type="PIRSF" id="PIRSF000847">
    <property type="entry name" value="Phos_ph_gly_syn"/>
    <property type="match status" value="1"/>
</dbReference>
<evidence type="ECO:0000256" key="7">
    <source>
        <dbReference type="ARBA" id="ARBA00023098"/>
    </source>
</evidence>
<dbReference type="PANTHER" id="PTHR14269">
    <property type="entry name" value="CDP-DIACYLGLYCEROL--GLYCEROL-3-PHOSPHATE 3-PHOSPHATIDYLTRANSFERASE-RELATED"/>
    <property type="match status" value="1"/>
</dbReference>
<dbReference type="GO" id="GO:0008444">
    <property type="term" value="F:CDP-diacylglycerol-glycerol-3-phosphate 3-phosphatidyltransferase activity"/>
    <property type="evidence" value="ECO:0007669"/>
    <property type="project" value="UniProtKB-EC"/>
</dbReference>
<dbReference type="InterPro" id="IPR004570">
    <property type="entry name" value="Phosphatidylglycerol_P_synth"/>
</dbReference>
<dbReference type="EMBL" id="VSSQ01077969">
    <property type="protein sequence ID" value="MPN27917.1"/>
    <property type="molecule type" value="Genomic_DNA"/>
</dbReference>
<dbReference type="EC" id="2.7.8.5" evidence="12"/>
<keyword evidence="9" id="KW-0594">Phospholipid biosynthesis</keyword>
<evidence type="ECO:0000256" key="1">
    <source>
        <dbReference type="ARBA" id="ARBA00004141"/>
    </source>
</evidence>
<dbReference type="GO" id="GO:0046474">
    <property type="term" value="P:glycerophospholipid biosynthetic process"/>
    <property type="evidence" value="ECO:0007669"/>
    <property type="project" value="TreeGrafter"/>
</dbReference>
<comment type="caution">
    <text evidence="12">The sequence shown here is derived from an EMBL/GenBank/DDBJ whole genome shotgun (WGS) entry which is preliminary data.</text>
</comment>
<keyword evidence="7" id="KW-0443">Lipid metabolism</keyword>